<dbReference type="InterPro" id="IPR050977">
    <property type="entry name" value="Fungal_Meroterpenoid_Isomerase"/>
</dbReference>
<comment type="caution">
    <text evidence="1">The sequence shown here is derived from an EMBL/GenBank/DDBJ whole genome shotgun (WGS) entry which is preliminary data.</text>
</comment>
<evidence type="ECO:0000313" key="1">
    <source>
        <dbReference type="EMBL" id="GAW10255.1"/>
    </source>
</evidence>
<dbReference type="AlphaFoldDB" id="A0A1Q3ESS8"/>
<keyword evidence="2" id="KW-1185">Reference proteome</keyword>
<dbReference type="EMBL" id="BDGU01001618">
    <property type="protein sequence ID" value="GAW10255.1"/>
    <property type="molecule type" value="Genomic_DNA"/>
</dbReference>
<accession>A0A1Q3ESS8</accession>
<reference evidence="1 2" key="1">
    <citation type="submission" date="2016-08" db="EMBL/GenBank/DDBJ databases">
        <authorList>
            <consortium name="Lentinula edodes genome sequencing consortium"/>
            <person name="Sakamoto Y."/>
            <person name="Nakade K."/>
            <person name="Sato S."/>
            <person name="Yoshida Y."/>
            <person name="Miyazaki K."/>
            <person name="Natsume S."/>
            <person name="Konno N."/>
        </authorList>
    </citation>
    <scope>NUCLEOTIDE SEQUENCE [LARGE SCALE GENOMIC DNA]</scope>
    <source>
        <strain evidence="1 2">NBRC 111202</strain>
    </source>
</reference>
<dbReference type="Proteomes" id="UP000188533">
    <property type="component" value="Unassembled WGS sequence"/>
</dbReference>
<dbReference type="STRING" id="5353.A0A1Q3ESS8"/>
<name>A0A1Q3ESS8_LENED</name>
<dbReference type="InterPro" id="IPR032710">
    <property type="entry name" value="NTF2-like_dom_sf"/>
</dbReference>
<proteinExistence type="predicted"/>
<evidence type="ECO:0000313" key="2">
    <source>
        <dbReference type="Proteomes" id="UP000188533"/>
    </source>
</evidence>
<protein>
    <recommendedName>
        <fullName evidence="3">SnoaL-like domain-containing protein</fullName>
    </recommendedName>
</protein>
<dbReference type="PANTHER" id="PTHR39598:SF1">
    <property type="entry name" value="AUSTINOID BIOSYNTHESIS CLUSTERS PROTEIN F-RELATED"/>
    <property type="match status" value="1"/>
</dbReference>
<dbReference type="Gene3D" id="3.10.450.50">
    <property type="match status" value="1"/>
</dbReference>
<dbReference type="SUPFAM" id="SSF54427">
    <property type="entry name" value="NTF2-like"/>
    <property type="match status" value="1"/>
</dbReference>
<reference evidence="1 2" key="2">
    <citation type="submission" date="2017-02" db="EMBL/GenBank/DDBJ databases">
        <title>A genome survey and senescence transcriptome analysis in Lentinula edodes.</title>
        <authorList>
            <person name="Sakamoto Y."/>
            <person name="Nakade K."/>
            <person name="Sato S."/>
            <person name="Yoshida Y."/>
            <person name="Miyazaki K."/>
            <person name="Natsume S."/>
            <person name="Konno N."/>
        </authorList>
    </citation>
    <scope>NUCLEOTIDE SEQUENCE [LARGE SCALE GENOMIC DNA]</scope>
    <source>
        <strain evidence="1 2">NBRC 111202</strain>
    </source>
</reference>
<organism evidence="1 2">
    <name type="scientific">Lentinula edodes</name>
    <name type="common">Shiitake mushroom</name>
    <name type="synonym">Lentinus edodes</name>
    <dbReference type="NCBI Taxonomy" id="5353"/>
    <lineage>
        <taxon>Eukaryota</taxon>
        <taxon>Fungi</taxon>
        <taxon>Dikarya</taxon>
        <taxon>Basidiomycota</taxon>
        <taxon>Agaricomycotina</taxon>
        <taxon>Agaricomycetes</taxon>
        <taxon>Agaricomycetidae</taxon>
        <taxon>Agaricales</taxon>
        <taxon>Marasmiineae</taxon>
        <taxon>Omphalotaceae</taxon>
        <taxon>Lentinula</taxon>
    </lineage>
</organism>
<evidence type="ECO:0008006" key="3">
    <source>
        <dbReference type="Google" id="ProtNLM"/>
    </source>
</evidence>
<gene>
    <name evidence="1" type="ORF">LENED_012499</name>
</gene>
<sequence>MPSGSMPVWTPSSLTYVPPKEQSPNVQTALAFIEARNAWFSRAACSSGVGQMMSLFDESLEHRILPQSLGRPVLNKNQYREYVQGLLRFIRDYKISLHELIESNDNSIIIHASSVGASLSGATFKNEYMIILHFTPSTELGELPKITSVKEFVDSKTTAEFFQEERRRAKLK</sequence>
<dbReference type="PANTHER" id="PTHR39598">
    <property type="entry name" value="AUSTINOL SYNTHESIS PROTEIN F-RELATED"/>
    <property type="match status" value="1"/>
</dbReference>